<dbReference type="Proteomes" id="UP000507245">
    <property type="component" value="Unassembled WGS sequence"/>
</dbReference>
<dbReference type="AlphaFoldDB" id="A0A6J5WSN6"/>
<dbReference type="EMBL" id="CAEKKB010000003">
    <property type="protein sequence ID" value="CAB4303075.1"/>
    <property type="molecule type" value="Genomic_DNA"/>
</dbReference>
<evidence type="ECO:0000313" key="2">
    <source>
        <dbReference type="Proteomes" id="UP000507245"/>
    </source>
</evidence>
<reference evidence="2" key="1">
    <citation type="journal article" date="2020" name="Genome Biol.">
        <title>Gamete binning: chromosome-level and haplotype-resolved genome assembly enabled by high-throughput single-cell sequencing of gamete genomes.</title>
        <authorList>
            <person name="Campoy J.A."/>
            <person name="Sun H."/>
            <person name="Goel M."/>
            <person name="Jiao W.-B."/>
            <person name="Folz-Donahue K."/>
            <person name="Wang N."/>
            <person name="Rubio M."/>
            <person name="Liu C."/>
            <person name="Kukat C."/>
            <person name="Ruiz D."/>
            <person name="Huettel B."/>
            <person name="Schneeberger K."/>
        </authorList>
    </citation>
    <scope>NUCLEOTIDE SEQUENCE [LARGE SCALE GENOMIC DNA]</scope>
    <source>
        <strain evidence="2">cv. Rojo Pasion</strain>
    </source>
</reference>
<proteinExistence type="predicted"/>
<name>A0A6J5WSN6_PRUAR</name>
<evidence type="ECO:0000313" key="1">
    <source>
        <dbReference type="EMBL" id="CAB4303075.1"/>
    </source>
</evidence>
<keyword evidence="2" id="KW-1185">Reference proteome</keyword>
<sequence length="110" mass="12387">MMNPLEYGSCMKNLEIGRTIIIIMLLWTKHLAFDLTLTHEPLAFWKSDEILLVSTYGYLPLVSYNLHTKASSQCLPILGVREGFAAVIYQPSMVSVLGFRKLHSASTKVL</sequence>
<accession>A0A6J5WSN6</accession>
<gene>
    <name evidence="1" type="ORF">ORAREDHAP_LOCUS19060</name>
</gene>
<organism evidence="1 2">
    <name type="scientific">Prunus armeniaca</name>
    <name type="common">Apricot</name>
    <name type="synonym">Armeniaca vulgaris</name>
    <dbReference type="NCBI Taxonomy" id="36596"/>
    <lineage>
        <taxon>Eukaryota</taxon>
        <taxon>Viridiplantae</taxon>
        <taxon>Streptophyta</taxon>
        <taxon>Embryophyta</taxon>
        <taxon>Tracheophyta</taxon>
        <taxon>Spermatophyta</taxon>
        <taxon>Magnoliopsida</taxon>
        <taxon>eudicotyledons</taxon>
        <taxon>Gunneridae</taxon>
        <taxon>Pentapetalae</taxon>
        <taxon>rosids</taxon>
        <taxon>fabids</taxon>
        <taxon>Rosales</taxon>
        <taxon>Rosaceae</taxon>
        <taxon>Amygdaloideae</taxon>
        <taxon>Amygdaleae</taxon>
        <taxon>Prunus</taxon>
    </lineage>
</organism>
<protein>
    <submittedName>
        <fullName evidence="1">Uncharacterized protein</fullName>
    </submittedName>
</protein>